<sequence length="55" mass="6490">MYLKKDGKVIYFSKTKNNFEFIKYGVVEDGNYEIVVSKYTQILPNYSDTQLALSW</sequence>
<protein>
    <submittedName>
        <fullName evidence="1">Uncharacterized protein</fullName>
    </submittedName>
</protein>
<accession>A0A3B0PYP3</accession>
<dbReference type="EMBL" id="LS991952">
    <property type="protein sequence ID" value="SYV94053.1"/>
    <property type="molecule type" value="Genomic_DNA"/>
</dbReference>
<feature type="non-terminal residue" evidence="1">
    <location>
        <position position="55"/>
    </location>
</feature>
<organism evidence="1 2">
    <name type="scientific">Mycoplasmoides gallisepticum</name>
    <name type="common">Mycoplasma gallisepticum</name>
    <dbReference type="NCBI Taxonomy" id="2096"/>
    <lineage>
        <taxon>Bacteria</taxon>
        <taxon>Bacillati</taxon>
        <taxon>Mycoplasmatota</taxon>
        <taxon>Mycoplasmoidales</taxon>
        <taxon>Mycoplasmoidaceae</taxon>
        <taxon>Mycoplasmoides</taxon>
    </lineage>
</organism>
<proteinExistence type="predicted"/>
<gene>
    <name evidence="1" type="ORF">NCTC10115_00359</name>
</gene>
<reference evidence="2" key="1">
    <citation type="submission" date="2018-06" db="EMBL/GenBank/DDBJ databases">
        <authorList>
            <consortium name="Pathogen Informatics"/>
        </authorList>
    </citation>
    <scope>NUCLEOTIDE SEQUENCE [LARGE SCALE GENOMIC DNA]</scope>
    <source>
        <strain evidence="2">NCTC10115</strain>
    </source>
</reference>
<dbReference type="Proteomes" id="UP000260136">
    <property type="component" value="Chromosome"/>
</dbReference>
<evidence type="ECO:0000313" key="2">
    <source>
        <dbReference type="Proteomes" id="UP000260136"/>
    </source>
</evidence>
<evidence type="ECO:0000313" key="1">
    <source>
        <dbReference type="EMBL" id="SYV94053.1"/>
    </source>
</evidence>
<dbReference type="AlphaFoldDB" id="A0A3B0PYP3"/>
<name>A0A3B0PYP3_MYCGL</name>